<dbReference type="RefSeq" id="WP_422863425.1">
    <property type="nucleotide sequence ID" value="NZ_JAMSKV010000004.1"/>
</dbReference>
<name>A0ABT1W504_9PROT</name>
<reference evidence="1 2" key="1">
    <citation type="submission" date="2022-06" db="EMBL/GenBank/DDBJ databases">
        <title>Endosaccharibacter gen. nov., sp. nov., endophytic bacteria isolated from sugarcane.</title>
        <authorList>
            <person name="Pitiwittayakul N."/>
            <person name="Yukphan P."/>
            <person name="Charoenyingcharoen P."/>
            <person name="Tanasupawat S."/>
        </authorList>
    </citation>
    <scope>NUCLEOTIDE SEQUENCE [LARGE SCALE GENOMIC DNA]</scope>
    <source>
        <strain evidence="1 2">KSS8</strain>
    </source>
</reference>
<organism evidence="1 2">
    <name type="scientific">Endosaccharibacter trunci</name>
    <dbReference type="NCBI Taxonomy" id="2812733"/>
    <lineage>
        <taxon>Bacteria</taxon>
        <taxon>Pseudomonadati</taxon>
        <taxon>Pseudomonadota</taxon>
        <taxon>Alphaproteobacteria</taxon>
        <taxon>Acetobacterales</taxon>
        <taxon>Acetobacteraceae</taxon>
        <taxon>Endosaccharibacter</taxon>
    </lineage>
</organism>
<evidence type="ECO:0000313" key="2">
    <source>
        <dbReference type="Proteomes" id="UP001524587"/>
    </source>
</evidence>
<keyword evidence="2" id="KW-1185">Reference proteome</keyword>
<accession>A0ABT1W504</accession>
<dbReference type="EMBL" id="JAMSKV010000004">
    <property type="protein sequence ID" value="MCQ8277960.1"/>
    <property type="molecule type" value="Genomic_DNA"/>
</dbReference>
<comment type="caution">
    <text evidence="1">The sequence shown here is derived from an EMBL/GenBank/DDBJ whole genome shotgun (WGS) entry which is preliminary data.</text>
</comment>
<proteinExistence type="predicted"/>
<protein>
    <submittedName>
        <fullName evidence="1">Uncharacterized protein</fullName>
    </submittedName>
</protein>
<sequence>MSENMHTPGPWFTDPFRENKRIIYGRSVFGEAVAHVACKSASDETVEANARLIATSPCMLASLIAVTDDLQAEIDARYSFHGREPYPSEKRRYDRDMKTVHEARAVIARATGQESAAWPAPDVPLFAENMTRFMRRTGNPEADTFWSLIAFDQWCEQAAFVIPPVPGRAEVAR</sequence>
<gene>
    <name evidence="1" type="ORF">NFI95_05810</name>
</gene>
<evidence type="ECO:0000313" key="1">
    <source>
        <dbReference type="EMBL" id="MCQ8277960.1"/>
    </source>
</evidence>
<dbReference type="Proteomes" id="UP001524587">
    <property type="component" value="Unassembled WGS sequence"/>
</dbReference>